<dbReference type="Pfam" id="PF01035">
    <property type="entry name" value="DNA_binding_1"/>
    <property type="match status" value="1"/>
</dbReference>
<feature type="active site" description="Nucleophile; methyl group acceptor" evidence="9">
    <location>
        <position position="136"/>
    </location>
</feature>
<keyword evidence="6 9" id="KW-0227">DNA damage</keyword>
<keyword evidence="13" id="KW-1185">Reference proteome</keyword>
<dbReference type="InterPro" id="IPR036217">
    <property type="entry name" value="MethylDNA_cys_MeTrfase_DNAb"/>
</dbReference>
<comment type="catalytic activity">
    <reaction evidence="1 9">
        <text>a 4-O-methyl-thymidine in DNA + L-cysteinyl-[protein] = a thymidine in DNA + S-methyl-L-cysteinyl-[protein]</text>
        <dbReference type="Rhea" id="RHEA:53428"/>
        <dbReference type="Rhea" id="RHEA-COMP:10131"/>
        <dbReference type="Rhea" id="RHEA-COMP:10132"/>
        <dbReference type="Rhea" id="RHEA-COMP:13555"/>
        <dbReference type="Rhea" id="RHEA-COMP:13556"/>
        <dbReference type="ChEBI" id="CHEBI:29950"/>
        <dbReference type="ChEBI" id="CHEBI:82612"/>
        <dbReference type="ChEBI" id="CHEBI:137386"/>
        <dbReference type="ChEBI" id="CHEBI:137387"/>
        <dbReference type="EC" id="2.1.1.63"/>
    </reaction>
</comment>
<evidence type="ECO:0000313" key="12">
    <source>
        <dbReference type="EMBL" id="TCQ02162.1"/>
    </source>
</evidence>
<feature type="domain" description="Methylguanine DNA methyltransferase ribonuclease-like" evidence="11">
    <location>
        <begin position="5"/>
        <end position="79"/>
    </location>
</feature>
<dbReference type="InterPro" id="IPR023546">
    <property type="entry name" value="MGMT"/>
</dbReference>
<dbReference type="EC" id="2.1.1.63" evidence="9"/>
<evidence type="ECO:0000256" key="5">
    <source>
        <dbReference type="ARBA" id="ARBA00022679"/>
    </source>
</evidence>
<reference evidence="12 13" key="1">
    <citation type="submission" date="2019-03" db="EMBL/GenBank/DDBJ databases">
        <title>Genomic Encyclopedia of Type Strains, Phase IV (KMG-IV): sequencing the most valuable type-strain genomes for metagenomic binning, comparative biology and taxonomic classification.</title>
        <authorList>
            <person name="Goeker M."/>
        </authorList>
    </citation>
    <scope>NUCLEOTIDE SEQUENCE [LARGE SCALE GENOMIC DNA]</scope>
    <source>
        <strain evidence="12 13">DSM 100013</strain>
    </source>
</reference>
<protein>
    <recommendedName>
        <fullName evidence="9">Methylated-DNA--protein-cysteine methyltransferase</fullName>
        <ecNumber evidence="9">2.1.1.63</ecNumber>
    </recommendedName>
    <alternativeName>
        <fullName evidence="9">6-O-methylguanine-DNA methyltransferase</fullName>
        <shortName evidence="9">MGMT</shortName>
    </alternativeName>
    <alternativeName>
        <fullName evidence="9">O-6-methylguanine-DNA-alkyltransferase</fullName>
    </alternativeName>
</protein>
<dbReference type="PANTHER" id="PTHR10815:SF13">
    <property type="entry name" value="METHYLATED-DNA--PROTEIN-CYSTEINE METHYLTRANSFERASE"/>
    <property type="match status" value="1"/>
</dbReference>
<evidence type="ECO:0000256" key="6">
    <source>
        <dbReference type="ARBA" id="ARBA00022763"/>
    </source>
</evidence>
<dbReference type="InterPro" id="IPR036388">
    <property type="entry name" value="WH-like_DNA-bd_sf"/>
</dbReference>
<feature type="domain" description="Methylated-DNA-[protein]-cysteine S-methyltransferase DNA binding" evidence="10">
    <location>
        <begin position="85"/>
        <end position="165"/>
    </location>
</feature>
<keyword evidence="3 9" id="KW-0963">Cytoplasm</keyword>
<dbReference type="OrthoDB" id="9802228at2"/>
<dbReference type="PANTHER" id="PTHR10815">
    <property type="entry name" value="METHYLATED-DNA--PROTEIN-CYSTEINE METHYLTRANSFERASE"/>
    <property type="match status" value="1"/>
</dbReference>
<evidence type="ECO:0000256" key="9">
    <source>
        <dbReference type="HAMAP-Rule" id="MF_00772"/>
    </source>
</evidence>
<evidence type="ECO:0000256" key="2">
    <source>
        <dbReference type="ARBA" id="ARBA00008711"/>
    </source>
</evidence>
<dbReference type="InterPro" id="IPR036631">
    <property type="entry name" value="MGMT_N_sf"/>
</dbReference>
<dbReference type="GO" id="GO:0032259">
    <property type="term" value="P:methylation"/>
    <property type="evidence" value="ECO:0007669"/>
    <property type="project" value="UniProtKB-KW"/>
</dbReference>
<dbReference type="EMBL" id="SLYC01000018">
    <property type="protein sequence ID" value="TCQ02162.1"/>
    <property type="molecule type" value="Genomic_DNA"/>
</dbReference>
<accession>A0A4R2TIQ1</accession>
<dbReference type="GO" id="GO:0005737">
    <property type="term" value="C:cytoplasm"/>
    <property type="evidence" value="ECO:0007669"/>
    <property type="project" value="UniProtKB-SubCell"/>
</dbReference>
<comment type="miscellaneous">
    <text evidence="9">This enzyme catalyzes only one turnover and therefore is not strictly catalytic. According to one definition, an enzyme is a biocatalyst that acts repeatedly and over many reaction cycles.</text>
</comment>
<organism evidence="12 13">
    <name type="scientific">Serpentinicella alkaliphila</name>
    <dbReference type="NCBI Taxonomy" id="1734049"/>
    <lineage>
        <taxon>Bacteria</taxon>
        <taxon>Bacillati</taxon>
        <taxon>Bacillota</taxon>
        <taxon>Clostridia</taxon>
        <taxon>Peptostreptococcales</taxon>
        <taxon>Natronincolaceae</taxon>
        <taxon>Serpentinicella</taxon>
    </lineage>
</organism>
<comment type="similarity">
    <text evidence="2 9">Belongs to the MGMT family.</text>
</comment>
<dbReference type="PROSITE" id="PS00374">
    <property type="entry name" value="MGMT"/>
    <property type="match status" value="1"/>
</dbReference>
<dbReference type="InterPro" id="IPR001497">
    <property type="entry name" value="MethylDNA_cys_MeTrfase_AS"/>
</dbReference>
<dbReference type="GO" id="GO:0003908">
    <property type="term" value="F:methylated-DNA-[protein]-cysteine S-methyltransferase activity"/>
    <property type="evidence" value="ECO:0007669"/>
    <property type="project" value="UniProtKB-UniRule"/>
</dbReference>
<comment type="subcellular location">
    <subcellularLocation>
        <location evidence="9">Cytoplasm</location>
    </subcellularLocation>
</comment>
<proteinExistence type="inferred from homology"/>
<evidence type="ECO:0000259" key="10">
    <source>
        <dbReference type="Pfam" id="PF01035"/>
    </source>
</evidence>
<dbReference type="NCBIfam" id="TIGR00589">
    <property type="entry name" value="ogt"/>
    <property type="match status" value="1"/>
</dbReference>
<dbReference type="FunFam" id="1.10.10.10:FF:000214">
    <property type="entry name" value="Methylated-DNA--protein-cysteine methyltransferase"/>
    <property type="match status" value="1"/>
</dbReference>
<dbReference type="SUPFAM" id="SSF53155">
    <property type="entry name" value="Methylated DNA-protein cysteine methyltransferase domain"/>
    <property type="match status" value="1"/>
</dbReference>
<gene>
    <name evidence="12" type="ORF">EDD79_101842</name>
</gene>
<dbReference type="GO" id="GO:0006307">
    <property type="term" value="P:DNA alkylation repair"/>
    <property type="evidence" value="ECO:0007669"/>
    <property type="project" value="UniProtKB-UniRule"/>
</dbReference>
<evidence type="ECO:0000259" key="11">
    <source>
        <dbReference type="Pfam" id="PF02870"/>
    </source>
</evidence>
<dbReference type="RefSeq" id="WP_132848562.1">
    <property type="nucleotide sequence ID" value="NZ_CP058648.1"/>
</dbReference>
<comment type="caution">
    <text evidence="12">The sequence shown here is derived from an EMBL/GenBank/DDBJ whole genome shotgun (WGS) entry which is preliminary data.</text>
</comment>
<comment type="function">
    <text evidence="9">Involved in the cellular defense against the biological effects of O6-methylguanine (O6-MeG) and O4-methylthymine (O4-MeT) in DNA. Repairs the methylated nucleobase in DNA by stoichiometrically transferring the methyl group to a cysteine residue in the enzyme. This is a suicide reaction: the enzyme is irreversibly inactivated.</text>
</comment>
<dbReference type="InterPro" id="IPR014048">
    <property type="entry name" value="MethylDNA_cys_MeTrfase_DNA-bd"/>
</dbReference>
<dbReference type="AlphaFoldDB" id="A0A4R2TIQ1"/>
<comment type="catalytic activity">
    <reaction evidence="8 9">
        <text>a 6-O-methyl-2'-deoxyguanosine in DNA + L-cysteinyl-[protein] = S-methyl-L-cysteinyl-[protein] + a 2'-deoxyguanosine in DNA</text>
        <dbReference type="Rhea" id="RHEA:24000"/>
        <dbReference type="Rhea" id="RHEA-COMP:10131"/>
        <dbReference type="Rhea" id="RHEA-COMP:10132"/>
        <dbReference type="Rhea" id="RHEA-COMP:11367"/>
        <dbReference type="Rhea" id="RHEA-COMP:11368"/>
        <dbReference type="ChEBI" id="CHEBI:29950"/>
        <dbReference type="ChEBI" id="CHEBI:82612"/>
        <dbReference type="ChEBI" id="CHEBI:85445"/>
        <dbReference type="ChEBI" id="CHEBI:85448"/>
        <dbReference type="EC" id="2.1.1.63"/>
    </reaction>
</comment>
<dbReference type="HAMAP" id="MF_00772">
    <property type="entry name" value="OGT"/>
    <property type="match status" value="1"/>
</dbReference>
<dbReference type="InterPro" id="IPR008332">
    <property type="entry name" value="MethylG_MeTrfase_N"/>
</dbReference>
<dbReference type="Pfam" id="PF02870">
    <property type="entry name" value="Methyltransf_1N"/>
    <property type="match status" value="1"/>
</dbReference>
<evidence type="ECO:0000256" key="4">
    <source>
        <dbReference type="ARBA" id="ARBA00022603"/>
    </source>
</evidence>
<dbReference type="Gene3D" id="1.10.10.10">
    <property type="entry name" value="Winged helix-like DNA-binding domain superfamily/Winged helix DNA-binding domain"/>
    <property type="match status" value="1"/>
</dbReference>
<evidence type="ECO:0000256" key="3">
    <source>
        <dbReference type="ARBA" id="ARBA00022490"/>
    </source>
</evidence>
<keyword evidence="5 9" id="KW-0808">Transferase</keyword>
<evidence type="ECO:0000313" key="13">
    <source>
        <dbReference type="Proteomes" id="UP000295504"/>
    </source>
</evidence>
<keyword evidence="4 9" id="KW-0489">Methyltransferase</keyword>
<evidence type="ECO:0000256" key="7">
    <source>
        <dbReference type="ARBA" id="ARBA00023204"/>
    </source>
</evidence>
<sequence>MPNIYYSNLNISNMNLWLASCSEGVISIGLNEKKEDFIKDSNKHFREYTLKEDSLANKEVAIQLEEYFMGRRKEFSFPVILKGTDFQKKVWAELMKVPFGQIATYKDIALRIENEKATRAVGMANNKNRLPIVVPCHRIIGSNGALVGYAGGIEIKKQLLAIEGIRCLNDKIKI</sequence>
<evidence type="ECO:0000256" key="8">
    <source>
        <dbReference type="ARBA" id="ARBA00049348"/>
    </source>
</evidence>
<dbReference type="Proteomes" id="UP000295504">
    <property type="component" value="Unassembled WGS sequence"/>
</dbReference>
<evidence type="ECO:0000256" key="1">
    <source>
        <dbReference type="ARBA" id="ARBA00001286"/>
    </source>
</evidence>
<dbReference type="SUPFAM" id="SSF46767">
    <property type="entry name" value="Methylated DNA-protein cysteine methyltransferase, C-terminal domain"/>
    <property type="match status" value="1"/>
</dbReference>
<dbReference type="Gene3D" id="3.30.160.70">
    <property type="entry name" value="Methylated DNA-protein cysteine methyltransferase domain"/>
    <property type="match status" value="1"/>
</dbReference>
<dbReference type="CDD" id="cd06445">
    <property type="entry name" value="ATase"/>
    <property type="match status" value="1"/>
</dbReference>
<keyword evidence="7 9" id="KW-0234">DNA repair</keyword>
<name>A0A4R2TIQ1_9FIRM</name>